<dbReference type="PANTHER" id="PTHR46411:SF3">
    <property type="entry name" value="AAA+ ATPASE DOMAIN-CONTAINING PROTEIN"/>
    <property type="match status" value="1"/>
</dbReference>
<dbReference type="Pfam" id="PF22977">
    <property type="entry name" value="WHD"/>
    <property type="match status" value="1"/>
</dbReference>
<keyword evidence="2" id="KW-0067">ATP-binding</keyword>
<dbReference type="GO" id="GO:0016887">
    <property type="term" value="F:ATP hydrolysis activity"/>
    <property type="evidence" value="ECO:0007669"/>
    <property type="project" value="InterPro"/>
</dbReference>
<dbReference type="CDD" id="cd19481">
    <property type="entry name" value="RecA-like_protease"/>
    <property type="match status" value="1"/>
</dbReference>
<evidence type="ECO:0000259" key="1">
    <source>
        <dbReference type="SMART" id="SM00382"/>
    </source>
</evidence>
<dbReference type="KEGG" id="sbat:G4Z16_20080"/>
<gene>
    <name evidence="2" type="ORF">G4Z16_20080</name>
</gene>
<accession>A0A7T1TDA6</accession>
<feature type="domain" description="AAA+ ATPase" evidence="1">
    <location>
        <begin position="385"/>
        <end position="517"/>
    </location>
</feature>
<dbReference type="Pfam" id="PF00004">
    <property type="entry name" value="AAA"/>
    <property type="match status" value="1"/>
</dbReference>
<dbReference type="InterPro" id="IPR003593">
    <property type="entry name" value="AAA+_ATPase"/>
</dbReference>
<dbReference type="GO" id="GO:0005524">
    <property type="term" value="F:ATP binding"/>
    <property type="evidence" value="ECO:0007669"/>
    <property type="project" value="UniProtKB-KW"/>
</dbReference>
<protein>
    <submittedName>
        <fullName evidence="2">ATP-binding protein</fullName>
    </submittedName>
</protein>
<dbReference type="InterPro" id="IPR027417">
    <property type="entry name" value="P-loop_NTPase"/>
</dbReference>
<dbReference type="Gene3D" id="3.40.50.300">
    <property type="entry name" value="P-loop containing nucleotide triphosphate hydrolases"/>
    <property type="match status" value="1"/>
</dbReference>
<proteinExistence type="predicted"/>
<name>A0A7T1TDA6_9ACTN</name>
<dbReference type="SMART" id="SM00382">
    <property type="entry name" value="AAA"/>
    <property type="match status" value="1"/>
</dbReference>
<dbReference type="EMBL" id="CP048882">
    <property type="protein sequence ID" value="QPP10848.1"/>
    <property type="molecule type" value="Genomic_DNA"/>
</dbReference>
<dbReference type="InterPro" id="IPR054472">
    <property type="entry name" value="WHD"/>
</dbReference>
<sequence>MPAPLAKLQSAFGLSSFERDIVLLCAAAELDPTTGARCAAASGDPERAHPTFSLALAALGQAHWSALTPVAPLRRWRLVELADETRLTTSRLRLDERILHFLTGSPYLDPRLHGMLRPASATDELPTPHDEAADRVVAGWSVRRPDAPFRVELIGGDLRTREDIAATAAARAGFGLYTMSAEDVPTEPAARDAFARLWQREAVLLPAALLLEAGDLDREHAAATEAFIASAAVPLAVAGAEPRRTDRPRGERVAVPQLDDAEQQRLWRDAFDGVPGLEPGQLHSLAAQFQLPPHTVRSAAVSVRRDLPDAPAEAEASGLAWQAGLSEARIGLEGLGRRIEPEAGWGDLVLAERQLKILREIVAHVRQRARVHQEWGFARTLRRGLGVTALFAGSSGTGKTLAAEVMAKELGLDLFIIDLSQVVSKYIGETEKNLRKVFDAAELGGALLLFDEADALFGKRSEVKDSHDRYANLEVSYLLMRMEAYRGLAVLTTNMKKALDTAFMRRIRFVADFPFPGHAERAEIWRRVLPSQAPMKDIEPDALAQLTVAGGSIRNIALSGAFLAAEEGDALQMRHMLAAARTEYQKLERSLTPSEVRGWV</sequence>
<dbReference type="PANTHER" id="PTHR46411">
    <property type="entry name" value="FAMILY ATPASE, PUTATIVE-RELATED"/>
    <property type="match status" value="1"/>
</dbReference>
<dbReference type="Proteomes" id="UP000595046">
    <property type="component" value="Chromosome"/>
</dbReference>
<evidence type="ECO:0000313" key="2">
    <source>
        <dbReference type="EMBL" id="QPP10848.1"/>
    </source>
</evidence>
<keyword evidence="2" id="KW-0547">Nucleotide-binding</keyword>
<evidence type="ECO:0000313" key="3">
    <source>
        <dbReference type="Proteomes" id="UP000595046"/>
    </source>
</evidence>
<dbReference type="SUPFAM" id="SSF52540">
    <property type="entry name" value="P-loop containing nucleoside triphosphate hydrolases"/>
    <property type="match status" value="1"/>
</dbReference>
<organism evidence="2 3">
    <name type="scientific">Streptomyces bathyalis</name>
    <dbReference type="NCBI Taxonomy" id="2710756"/>
    <lineage>
        <taxon>Bacteria</taxon>
        <taxon>Bacillati</taxon>
        <taxon>Actinomycetota</taxon>
        <taxon>Actinomycetes</taxon>
        <taxon>Kitasatosporales</taxon>
        <taxon>Streptomycetaceae</taxon>
        <taxon>Streptomyces</taxon>
    </lineage>
</organism>
<dbReference type="InterPro" id="IPR003959">
    <property type="entry name" value="ATPase_AAA_core"/>
</dbReference>
<reference evidence="3" key="1">
    <citation type="submission" date="2020-02" db="EMBL/GenBank/DDBJ databases">
        <title>Streptomyces sp. ASO4wet.</title>
        <authorList>
            <person name="Risdian C."/>
            <person name="Landwehr W."/>
            <person name="Schupp P."/>
            <person name="Wink J."/>
        </authorList>
    </citation>
    <scope>NUCLEOTIDE SEQUENCE [LARGE SCALE GENOMIC DNA]</scope>
    <source>
        <strain evidence="3">ASO4wet</strain>
    </source>
</reference>
<keyword evidence="3" id="KW-1185">Reference proteome</keyword>
<dbReference type="AlphaFoldDB" id="A0A7T1TDA6"/>